<keyword evidence="2" id="KW-0285">Flavoprotein</keyword>
<dbReference type="SUPFAM" id="SSF52218">
    <property type="entry name" value="Flavoproteins"/>
    <property type="match status" value="1"/>
</dbReference>
<comment type="cofactor">
    <cofactor evidence="1">
        <name>FAD</name>
        <dbReference type="ChEBI" id="CHEBI:57692"/>
    </cofactor>
</comment>
<evidence type="ECO:0000256" key="3">
    <source>
        <dbReference type="ARBA" id="ARBA00022827"/>
    </source>
</evidence>
<proteinExistence type="inferred from homology"/>
<accession>A0A1M4SRL5</accession>
<keyword evidence="3" id="KW-0274">FAD</keyword>
<keyword evidence="7" id="KW-1185">Reference proteome</keyword>
<name>A0A1M4SRL5_9BACL</name>
<organism evidence="6 7">
    <name type="scientific">Seinonella peptonophila</name>
    <dbReference type="NCBI Taxonomy" id="112248"/>
    <lineage>
        <taxon>Bacteria</taxon>
        <taxon>Bacillati</taxon>
        <taxon>Bacillota</taxon>
        <taxon>Bacilli</taxon>
        <taxon>Bacillales</taxon>
        <taxon>Thermoactinomycetaceae</taxon>
        <taxon>Seinonella</taxon>
    </lineage>
</organism>
<evidence type="ECO:0000313" key="6">
    <source>
        <dbReference type="EMBL" id="SHE34815.1"/>
    </source>
</evidence>
<dbReference type="RefSeq" id="WP_073150270.1">
    <property type="nucleotide sequence ID" value="NZ_FQVL01000001.1"/>
</dbReference>
<dbReference type="InterPro" id="IPR052397">
    <property type="entry name" value="NADPH-QR_MdaB"/>
</dbReference>
<dbReference type="Pfam" id="PF02525">
    <property type="entry name" value="Flavodoxin_2"/>
    <property type="match status" value="1"/>
</dbReference>
<evidence type="ECO:0000256" key="4">
    <source>
        <dbReference type="ARBA" id="ARBA00037981"/>
    </source>
</evidence>
<evidence type="ECO:0000259" key="5">
    <source>
        <dbReference type="Pfam" id="PF02525"/>
    </source>
</evidence>
<comment type="similarity">
    <text evidence="4">Belongs to the oxidoreductase MdaB family.</text>
</comment>
<dbReference type="Gene3D" id="3.40.50.360">
    <property type="match status" value="1"/>
</dbReference>
<dbReference type="EMBL" id="FQVL01000001">
    <property type="protein sequence ID" value="SHE34815.1"/>
    <property type="molecule type" value="Genomic_DNA"/>
</dbReference>
<dbReference type="InterPro" id="IPR029039">
    <property type="entry name" value="Flavoprotein-like_sf"/>
</dbReference>
<dbReference type="PANTHER" id="PTHR46305">
    <property type="match status" value="1"/>
</dbReference>
<feature type="domain" description="Flavodoxin-like fold" evidence="5">
    <location>
        <begin position="2"/>
        <end position="175"/>
    </location>
</feature>
<evidence type="ECO:0000313" key="7">
    <source>
        <dbReference type="Proteomes" id="UP000184476"/>
    </source>
</evidence>
<evidence type="ECO:0000256" key="2">
    <source>
        <dbReference type="ARBA" id="ARBA00022630"/>
    </source>
</evidence>
<sequence>MKRIFIINGYESYPNATGRLNQTIVNHMTDQLSSSYEIKTTVVANGYIPEEESDKFRWADVVIFQSPVFWFSLPGAFKTYIDKVYEYGVFFKGSQTYGGGGLFTDKQYMLSLTWNATSEVFSNPGQFFEGKDVDEVMFHFHKIQEYVGMKPLPTFSLHDVVRNPDIDSFLKKLDEHLREVFLSEKEDHTNQILVG</sequence>
<dbReference type="STRING" id="112248.SAMN05444392_101103"/>
<dbReference type="AlphaFoldDB" id="A0A1M4SRL5"/>
<dbReference type="PANTHER" id="PTHR46305:SF3">
    <property type="entry name" value="NADPH:QUINONE OXIDOREDUCTASE MDAB"/>
    <property type="match status" value="1"/>
</dbReference>
<dbReference type="Proteomes" id="UP000184476">
    <property type="component" value="Unassembled WGS sequence"/>
</dbReference>
<evidence type="ECO:0000256" key="1">
    <source>
        <dbReference type="ARBA" id="ARBA00001974"/>
    </source>
</evidence>
<dbReference type="InterPro" id="IPR003680">
    <property type="entry name" value="Flavodoxin_fold"/>
</dbReference>
<protein>
    <submittedName>
        <fullName evidence="6">Modulator of drug activity B</fullName>
    </submittedName>
</protein>
<dbReference type="OrthoDB" id="9798454at2"/>
<gene>
    <name evidence="6" type="ORF">SAMN05444392_101103</name>
</gene>
<reference evidence="6 7" key="1">
    <citation type="submission" date="2016-11" db="EMBL/GenBank/DDBJ databases">
        <authorList>
            <person name="Jaros S."/>
            <person name="Januszkiewicz K."/>
            <person name="Wedrychowicz H."/>
        </authorList>
    </citation>
    <scope>NUCLEOTIDE SEQUENCE [LARGE SCALE GENOMIC DNA]</scope>
    <source>
        <strain evidence="6 7">DSM 44666</strain>
    </source>
</reference>